<sequence>MARCDAVIGGTFALRYFERVNWGGPLEVLVQQGLGPELFSKYLSDTAGYSKPRAKNYPNGFASQTFQNDDDSKPKILLHTTNCPPAHFILRCYEFTLEVNILSWNKAYSVFPMPAYIQRNSYLLKEWGEIAGVREWLRFTCQTGWNVKGVMWPEEQRCNHPIRERRRVGDRYTWTIPFDTRNVEPSKTPDYVLEHACFKIDLSMSYDDDKSYDYAQEDVRHYTIKANTLESRVLKHTYLYGDVDMMNFISPRLHSSTMLELRKLDPAQRPANYLEMLRNRGDIDRALGDFDRPATWTYRDNEFSTWYKAFERYKPE</sequence>
<accession>A0A8H3G264</accession>
<reference evidence="1" key="1">
    <citation type="submission" date="2021-03" db="EMBL/GenBank/DDBJ databases">
        <authorList>
            <person name="Tagirdzhanova G."/>
        </authorList>
    </citation>
    <scope>NUCLEOTIDE SEQUENCE</scope>
</reference>
<proteinExistence type="predicted"/>
<evidence type="ECO:0000313" key="1">
    <source>
        <dbReference type="EMBL" id="CAF9936671.1"/>
    </source>
</evidence>
<gene>
    <name evidence="1" type="ORF">IMSHALPRED_010850</name>
</gene>
<evidence type="ECO:0000313" key="2">
    <source>
        <dbReference type="Proteomes" id="UP000664534"/>
    </source>
</evidence>
<dbReference type="AlphaFoldDB" id="A0A8H3G264"/>
<dbReference type="Proteomes" id="UP000664534">
    <property type="component" value="Unassembled WGS sequence"/>
</dbReference>
<dbReference type="OrthoDB" id="10025998at2759"/>
<dbReference type="EMBL" id="CAJPDT010000093">
    <property type="protein sequence ID" value="CAF9936671.1"/>
    <property type="molecule type" value="Genomic_DNA"/>
</dbReference>
<keyword evidence="2" id="KW-1185">Reference proteome</keyword>
<protein>
    <submittedName>
        <fullName evidence="1">Uncharacterized protein</fullName>
    </submittedName>
</protein>
<name>A0A8H3G264_9LECA</name>
<organism evidence="1 2">
    <name type="scientific">Imshaugia aleurites</name>
    <dbReference type="NCBI Taxonomy" id="172621"/>
    <lineage>
        <taxon>Eukaryota</taxon>
        <taxon>Fungi</taxon>
        <taxon>Dikarya</taxon>
        <taxon>Ascomycota</taxon>
        <taxon>Pezizomycotina</taxon>
        <taxon>Lecanoromycetes</taxon>
        <taxon>OSLEUM clade</taxon>
        <taxon>Lecanoromycetidae</taxon>
        <taxon>Lecanorales</taxon>
        <taxon>Lecanorineae</taxon>
        <taxon>Parmeliaceae</taxon>
        <taxon>Imshaugia</taxon>
    </lineage>
</organism>
<comment type="caution">
    <text evidence="1">The sequence shown here is derived from an EMBL/GenBank/DDBJ whole genome shotgun (WGS) entry which is preliminary data.</text>
</comment>